<dbReference type="HOGENOM" id="CLU_1282553_0_0_12"/>
<organism evidence="2 3">
    <name type="scientific">Sediminispirochaeta smaragdinae (strain DSM 11293 / JCM 15392 / SEBR 4228)</name>
    <name type="common">Spirochaeta smaragdinae</name>
    <dbReference type="NCBI Taxonomy" id="573413"/>
    <lineage>
        <taxon>Bacteria</taxon>
        <taxon>Pseudomonadati</taxon>
        <taxon>Spirochaetota</taxon>
        <taxon>Spirochaetia</taxon>
        <taxon>Spirochaetales</taxon>
        <taxon>Spirochaetaceae</taxon>
        <taxon>Sediminispirochaeta</taxon>
    </lineage>
</organism>
<evidence type="ECO:0000313" key="2">
    <source>
        <dbReference type="EMBL" id="ADK79418.1"/>
    </source>
</evidence>
<sequence length="215" mass="24212">MRSTFHFLALFSILCTVAVSSISASPHMEGVELFGGGIWTGNSRSDAGAPSPIYPSLTIGLPLRLGNGPFSFVPALTLYKAWYLYDESEEAAIPAELEQRDITAVEIIIDSSFRFDMIKRKSFVTGPELSLSFDLPVPIVVWENEDESSSLVSDLYDSGKFFLPGVGWHWTVILHDTHPLLFNLKSYLPLHRFWDGEDLPFYDRLKIALRVGYRF</sequence>
<dbReference type="RefSeq" id="WP_013252882.1">
    <property type="nucleotide sequence ID" value="NC_014364.1"/>
</dbReference>
<name>E1RAC7_SEDSS</name>
<gene>
    <name evidence="2" type="ordered locus">Spirs_0262</name>
</gene>
<reference evidence="2 3" key="1">
    <citation type="journal article" date="2010" name="Stand. Genomic Sci.">
        <title>Complete genome sequence of Spirochaeta smaragdinae type strain (SEBR 4228).</title>
        <authorList>
            <person name="Mavromatis K."/>
            <person name="Yasawong M."/>
            <person name="Chertkov O."/>
            <person name="Lapidus A."/>
            <person name="Lucas S."/>
            <person name="Nolan M."/>
            <person name="Del Rio T.G."/>
            <person name="Tice H."/>
            <person name="Cheng J.F."/>
            <person name="Pitluck S."/>
            <person name="Liolios K."/>
            <person name="Ivanova N."/>
            <person name="Tapia R."/>
            <person name="Han C."/>
            <person name="Bruce D."/>
            <person name="Goodwin L."/>
            <person name="Pati A."/>
            <person name="Chen A."/>
            <person name="Palaniappan K."/>
            <person name="Land M."/>
            <person name="Hauser L."/>
            <person name="Chang Y.J."/>
            <person name="Jeffries C.D."/>
            <person name="Detter J.C."/>
            <person name="Rohde M."/>
            <person name="Brambilla E."/>
            <person name="Spring S."/>
            <person name="Goker M."/>
            <person name="Sikorski J."/>
            <person name="Woyke T."/>
            <person name="Bristow J."/>
            <person name="Eisen J.A."/>
            <person name="Markowitz V."/>
            <person name="Hugenholtz P."/>
            <person name="Klenk H.P."/>
            <person name="Kyrpides N.C."/>
        </authorList>
    </citation>
    <scope>NUCLEOTIDE SEQUENCE [LARGE SCALE GENOMIC DNA]</scope>
    <source>
        <strain evidence="3">DSM 11293 / JCM 15392 / SEBR 4228</strain>
    </source>
</reference>
<dbReference type="OrthoDB" id="368349at2"/>
<keyword evidence="1" id="KW-0732">Signal</keyword>
<accession>E1RAC7</accession>
<evidence type="ECO:0008006" key="4">
    <source>
        <dbReference type="Google" id="ProtNLM"/>
    </source>
</evidence>
<proteinExistence type="predicted"/>
<feature type="signal peptide" evidence="1">
    <location>
        <begin position="1"/>
        <end position="24"/>
    </location>
</feature>
<keyword evidence="3" id="KW-1185">Reference proteome</keyword>
<evidence type="ECO:0000256" key="1">
    <source>
        <dbReference type="SAM" id="SignalP"/>
    </source>
</evidence>
<dbReference type="STRING" id="573413.Spirs_0262"/>
<feature type="chain" id="PRO_5003150703" description="Outer membrane protein beta-barrel domain-containing protein" evidence="1">
    <location>
        <begin position="25"/>
        <end position="215"/>
    </location>
</feature>
<dbReference type="EMBL" id="CP002116">
    <property type="protein sequence ID" value="ADK79418.1"/>
    <property type="molecule type" value="Genomic_DNA"/>
</dbReference>
<dbReference type="KEGG" id="ssm:Spirs_0262"/>
<evidence type="ECO:0000313" key="3">
    <source>
        <dbReference type="Proteomes" id="UP000002318"/>
    </source>
</evidence>
<dbReference type="Proteomes" id="UP000002318">
    <property type="component" value="Chromosome"/>
</dbReference>
<protein>
    <recommendedName>
        <fullName evidence="4">Outer membrane protein beta-barrel domain-containing protein</fullName>
    </recommendedName>
</protein>
<dbReference type="AlphaFoldDB" id="E1RAC7"/>